<accession>A0A7Z0D429</accession>
<sequence>MTTDPREALAALVSALEEHLVAAADRRGEQDPRVEAAYTSVADAFEVYEDALYQAYDEVTPFELYDDVEDALDDDVDEDDLDLFGEDEDDDGIELDRESSN</sequence>
<protein>
    <recommendedName>
        <fullName evidence="4">Primosomal protein</fullName>
    </recommendedName>
</protein>
<dbReference type="AlphaFoldDB" id="A0A7Z0D429"/>
<feature type="compositionally biased region" description="Acidic residues" evidence="1">
    <location>
        <begin position="78"/>
        <end position="93"/>
    </location>
</feature>
<organism evidence="2 3">
    <name type="scientific">Spelaeicoccus albus</name>
    <dbReference type="NCBI Taxonomy" id="1280376"/>
    <lineage>
        <taxon>Bacteria</taxon>
        <taxon>Bacillati</taxon>
        <taxon>Actinomycetota</taxon>
        <taxon>Actinomycetes</taxon>
        <taxon>Micrococcales</taxon>
        <taxon>Brevibacteriaceae</taxon>
        <taxon>Spelaeicoccus</taxon>
    </lineage>
</organism>
<proteinExistence type="predicted"/>
<evidence type="ECO:0000313" key="3">
    <source>
        <dbReference type="Proteomes" id="UP000539111"/>
    </source>
</evidence>
<comment type="caution">
    <text evidence="2">The sequence shown here is derived from an EMBL/GenBank/DDBJ whole genome shotgun (WGS) entry which is preliminary data.</text>
</comment>
<feature type="region of interest" description="Disordered" evidence="1">
    <location>
        <begin position="78"/>
        <end position="101"/>
    </location>
</feature>
<dbReference type="PROSITE" id="PS00824">
    <property type="entry name" value="EF1BD_1"/>
    <property type="match status" value="1"/>
</dbReference>
<evidence type="ECO:0008006" key="4">
    <source>
        <dbReference type="Google" id="ProtNLM"/>
    </source>
</evidence>
<evidence type="ECO:0000313" key="2">
    <source>
        <dbReference type="EMBL" id="NYI68431.1"/>
    </source>
</evidence>
<name>A0A7Z0D429_9MICO</name>
<dbReference type="InterPro" id="IPR001326">
    <property type="entry name" value="Transl_elong_EF1B_B/D_CS"/>
</dbReference>
<evidence type="ECO:0000256" key="1">
    <source>
        <dbReference type="SAM" id="MobiDB-lite"/>
    </source>
</evidence>
<dbReference type="GO" id="GO:0003746">
    <property type="term" value="F:translation elongation factor activity"/>
    <property type="evidence" value="ECO:0007669"/>
    <property type="project" value="InterPro"/>
</dbReference>
<gene>
    <name evidence="2" type="ORF">BJY26_002737</name>
</gene>
<reference evidence="2 3" key="1">
    <citation type="submission" date="2020-07" db="EMBL/GenBank/DDBJ databases">
        <title>Sequencing the genomes of 1000 actinobacteria strains.</title>
        <authorList>
            <person name="Klenk H.-P."/>
        </authorList>
    </citation>
    <scope>NUCLEOTIDE SEQUENCE [LARGE SCALE GENOMIC DNA]</scope>
    <source>
        <strain evidence="2 3">DSM 26341</strain>
    </source>
</reference>
<dbReference type="Proteomes" id="UP000539111">
    <property type="component" value="Unassembled WGS sequence"/>
</dbReference>
<keyword evidence="3" id="KW-1185">Reference proteome</keyword>
<dbReference type="EMBL" id="JACBZP010000001">
    <property type="protein sequence ID" value="NYI68431.1"/>
    <property type="molecule type" value="Genomic_DNA"/>
</dbReference>
<dbReference type="RefSeq" id="WP_179428782.1">
    <property type="nucleotide sequence ID" value="NZ_JACBZP010000001.1"/>
</dbReference>